<dbReference type="AlphaFoldDB" id="A0AAV3YRH6"/>
<reference evidence="2 3" key="1">
    <citation type="journal article" date="2021" name="Elife">
        <title>Chloroplast acquisition without the gene transfer in kleptoplastic sea slugs, Plakobranchus ocellatus.</title>
        <authorList>
            <person name="Maeda T."/>
            <person name="Takahashi S."/>
            <person name="Yoshida T."/>
            <person name="Shimamura S."/>
            <person name="Takaki Y."/>
            <person name="Nagai Y."/>
            <person name="Toyoda A."/>
            <person name="Suzuki Y."/>
            <person name="Arimoto A."/>
            <person name="Ishii H."/>
            <person name="Satoh N."/>
            <person name="Nishiyama T."/>
            <person name="Hasebe M."/>
            <person name="Maruyama T."/>
            <person name="Minagawa J."/>
            <person name="Obokata J."/>
            <person name="Shigenobu S."/>
        </authorList>
    </citation>
    <scope>NUCLEOTIDE SEQUENCE [LARGE SCALE GENOMIC DNA]</scope>
</reference>
<evidence type="ECO:0000256" key="1">
    <source>
        <dbReference type="SAM" id="MobiDB-lite"/>
    </source>
</evidence>
<sequence length="92" mass="9245">MRQAVATTATLAAGEATGKAQQETSNSPSSSNSRRQAAAAAAAAEAAKAETVETTVTLRVEIAVEAVRGVQAVSRETATGEAAIKTASRELS</sequence>
<organism evidence="2 3">
    <name type="scientific">Plakobranchus ocellatus</name>
    <dbReference type="NCBI Taxonomy" id="259542"/>
    <lineage>
        <taxon>Eukaryota</taxon>
        <taxon>Metazoa</taxon>
        <taxon>Spiralia</taxon>
        <taxon>Lophotrochozoa</taxon>
        <taxon>Mollusca</taxon>
        <taxon>Gastropoda</taxon>
        <taxon>Heterobranchia</taxon>
        <taxon>Euthyneura</taxon>
        <taxon>Panpulmonata</taxon>
        <taxon>Sacoglossa</taxon>
        <taxon>Placobranchoidea</taxon>
        <taxon>Plakobranchidae</taxon>
        <taxon>Plakobranchus</taxon>
    </lineage>
</organism>
<evidence type="ECO:0000313" key="2">
    <source>
        <dbReference type="EMBL" id="GFN85364.1"/>
    </source>
</evidence>
<gene>
    <name evidence="2" type="ORF">PoB_001187000</name>
</gene>
<name>A0AAV3YRH6_9GAST</name>
<proteinExistence type="predicted"/>
<feature type="region of interest" description="Disordered" evidence="1">
    <location>
        <begin position="1"/>
        <end position="39"/>
    </location>
</feature>
<protein>
    <submittedName>
        <fullName evidence="2">Uncharacterized protein</fullName>
    </submittedName>
</protein>
<comment type="caution">
    <text evidence="2">The sequence shown here is derived from an EMBL/GenBank/DDBJ whole genome shotgun (WGS) entry which is preliminary data.</text>
</comment>
<accession>A0AAV3YRH6</accession>
<dbReference type="EMBL" id="BLXT01001405">
    <property type="protein sequence ID" value="GFN85364.1"/>
    <property type="molecule type" value="Genomic_DNA"/>
</dbReference>
<dbReference type="Proteomes" id="UP000735302">
    <property type="component" value="Unassembled WGS sequence"/>
</dbReference>
<keyword evidence="3" id="KW-1185">Reference proteome</keyword>
<evidence type="ECO:0000313" key="3">
    <source>
        <dbReference type="Proteomes" id="UP000735302"/>
    </source>
</evidence>